<dbReference type="AlphaFoldDB" id="A0A1E7FWH6"/>
<keyword evidence="2" id="KW-1185">Reference proteome</keyword>
<evidence type="ECO:0000313" key="1">
    <source>
        <dbReference type="EMBL" id="OEU22496.1"/>
    </source>
</evidence>
<name>A0A1E7FWH6_9STRA</name>
<dbReference type="KEGG" id="fcy:FRACYDRAFT_267295"/>
<reference evidence="1 2" key="1">
    <citation type="submission" date="2016-09" db="EMBL/GenBank/DDBJ databases">
        <title>Extensive genetic diversity and differential bi-allelic expression allows diatom success in the polar Southern Ocean.</title>
        <authorList>
            <consortium name="DOE Joint Genome Institute"/>
            <person name="Mock T."/>
            <person name="Otillar R.P."/>
            <person name="Strauss J."/>
            <person name="Dupont C."/>
            <person name="Frickenhaus S."/>
            <person name="Maumus F."/>
            <person name="Mcmullan M."/>
            <person name="Sanges R."/>
            <person name="Schmutz J."/>
            <person name="Toseland A."/>
            <person name="Valas R."/>
            <person name="Veluchamy A."/>
            <person name="Ward B.J."/>
            <person name="Allen A."/>
            <person name="Barry K."/>
            <person name="Falciatore A."/>
            <person name="Ferrante M."/>
            <person name="Fortunato A.E."/>
            <person name="Gloeckner G."/>
            <person name="Gruber A."/>
            <person name="Hipkin R."/>
            <person name="Janech M."/>
            <person name="Kroth P."/>
            <person name="Leese F."/>
            <person name="Lindquist E."/>
            <person name="Lyon B.R."/>
            <person name="Martin J."/>
            <person name="Mayer C."/>
            <person name="Parker M."/>
            <person name="Quesneville H."/>
            <person name="Raymond J."/>
            <person name="Uhlig C."/>
            <person name="Valentin K.U."/>
            <person name="Worden A.Z."/>
            <person name="Armbrust E.V."/>
            <person name="Bowler C."/>
            <person name="Green B."/>
            <person name="Moulton V."/>
            <person name="Van Oosterhout C."/>
            <person name="Grigoriev I."/>
        </authorList>
    </citation>
    <scope>NUCLEOTIDE SEQUENCE [LARGE SCALE GENOMIC DNA]</scope>
    <source>
        <strain evidence="1 2">CCMP1102</strain>
    </source>
</reference>
<proteinExistence type="predicted"/>
<organism evidence="1 2">
    <name type="scientific">Fragilariopsis cylindrus CCMP1102</name>
    <dbReference type="NCBI Taxonomy" id="635003"/>
    <lineage>
        <taxon>Eukaryota</taxon>
        <taxon>Sar</taxon>
        <taxon>Stramenopiles</taxon>
        <taxon>Ochrophyta</taxon>
        <taxon>Bacillariophyta</taxon>
        <taxon>Bacillariophyceae</taxon>
        <taxon>Bacillariophycidae</taxon>
        <taxon>Bacillariales</taxon>
        <taxon>Bacillariaceae</taxon>
        <taxon>Fragilariopsis</taxon>
    </lineage>
</organism>
<gene>
    <name evidence="1" type="ORF">FRACYDRAFT_267295</name>
</gene>
<accession>A0A1E7FWH6</accession>
<dbReference type="InParanoid" id="A0A1E7FWH6"/>
<dbReference type="EMBL" id="KV784353">
    <property type="protein sequence ID" value="OEU22496.1"/>
    <property type="molecule type" value="Genomic_DNA"/>
</dbReference>
<protein>
    <submittedName>
        <fullName evidence="1">Uncharacterized protein</fullName>
    </submittedName>
</protein>
<dbReference type="Proteomes" id="UP000095751">
    <property type="component" value="Unassembled WGS sequence"/>
</dbReference>
<evidence type="ECO:0000313" key="2">
    <source>
        <dbReference type="Proteomes" id="UP000095751"/>
    </source>
</evidence>
<sequence length="177" mass="20982">MKERFRRKDDEDKYAELTKEVEFLSSMRMYRSEAALSDHYLENCYHDTIRTSDRGHLTLIREEYFEFGYMLMDNISSSVTEDILLSKMDVLRLVKEALLSNDPLWEMFLVSSKKVECVTEGDRKKLFELVVEKAIHALFEDVLKRLRAKHTSRGTKQNITGQGFRDEIKGMTRRRKK</sequence>